<name>A0ABY2DN36_9ACTN</name>
<keyword evidence="2" id="KW-1185">Reference proteome</keyword>
<dbReference type="EMBL" id="SMKE01000002">
    <property type="protein sequence ID" value="TDC02672.1"/>
    <property type="molecule type" value="Genomic_DNA"/>
</dbReference>
<organism evidence="1 2">
    <name type="scientific">Micromonospora fluostatini</name>
    <dbReference type="NCBI Taxonomy" id="1629071"/>
    <lineage>
        <taxon>Bacteria</taxon>
        <taxon>Bacillati</taxon>
        <taxon>Actinomycetota</taxon>
        <taxon>Actinomycetes</taxon>
        <taxon>Micromonosporales</taxon>
        <taxon>Micromonosporaceae</taxon>
        <taxon>Micromonospora</taxon>
    </lineage>
</organism>
<accession>A0ABY2DN36</accession>
<comment type="caution">
    <text evidence="1">The sequence shown here is derived from an EMBL/GenBank/DDBJ whole genome shotgun (WGS) entry which is preliminary data.</text>
</comment>
<reference evidence="1 2" key="1">
    <citation type="submission" date="2019-02" db="EMBL/GenBank/DDBJ databases">
        <title>Draft genome sequences of novel Actinobacteria.</title>
        <authorList>
            <person name="Sahin N."/>
            <person name="Ay H."/>
            <person name="Saygin H."/>
        </authorList>
    </citation>
    <scope>NUCLEOTIDE SEQUENCE [LARGE SCALE GENOMIC DNA]</scope>
    <source>
        <strain evidence="1 2">JCM 30529</strain>
    </source>
</reference>
<proteinExistence type="predicted"/>
<gene>
    <name evidence="1" type="ORF">E1091_00275</name>
</gene>
<dbReference type="Proteomes" id="UP000295626">
    <property type="component" value="Unassembled WGS sequence"/>
</dbReference>
<protein>
    <submittedName>
        <fullName evidence="1">Uncharacterized protein</fullName>
    </submittedName>
</protein>
<sequence length="241" mass="26753">MIVRNVFDPERAAAAAEQQGQHERALLLRRVGAGCQVVATAGSTVALGGDLWFPVSPDRKQLDRLLDRINQADPLPGTRYHSRFDYDPDWVKQRAAVDEAMAAAWRERGVRRMVAVPAANAFARSYYEWDERWDLSYPTEKSWSANEQRNFSERAARLLNGIAGLLLVRGAAPADYVLHGAIENGWMAGLDDRYPEEANGRYTLGSVLEVAYGLAYVMAKYGERHPDWLKVAVSAGTAGNS</sequence>
<evidence type="ECO:0000313" key="2">
    <source>
        <dbReference type="Proteomes" id="UP000295626"/>
    </source>
</evidence>
<evidence type="ECO:0000313" key="1">
    <source>
        <dbReference type="EMBL" id="TDC02672.1"/>
    </source>
</evidence>